<dbReference type="RefSeq" id="WP_076347679.1">
    <property type="nucleotide sequence ID" value="NZ_CP019082.1"/>
</dbReference>
<name>A0A1U7CSM1_9BACT</name>
<sequence>MRLQLTFEPRVKVLSDEQIQDMLKSDSGRAEPRNPGRRTFFRRTAAAVPALLLGASAARANPHMHRLPELYPGENTTLFQEILADESAHVEILQALLIDEDNTLPTRPVPHLRNLAQPDVFAFVRAASAFENTGAGTYAGALFAIQQTQEYFPVAAGLTTVEARHAGFLNALLNEPLVPDFFPVDTPIPQSVALSHVDPFIHDLNGGTVPSFDPVVASDPNNFRIIDFLLLLEMVETAFYQVNVAKFFGG</sequence>
<organism evidence="1 2">
    <name type="scientific">Paludisphaera borealis</name>
    <dbReference type="NCBI Taxonomy" id="1387353"/>
    <lineage>
        <taxon>Bacteria</taxon>
        <taxon>Pseudomonadati</taxon>
        <taxon>Planctomycetota</taxon>
        <taxon>Planctomycetia</taxon>
        <taxon>Isosphaerales</taxon>
        <taxon>Isosphaeraceae</taxon>
        <taxon>Paludisphaera</taxon>
    </lineage>
</organism>
<dbReference type="Proteomes" id="UP000186309">
    <property type="component" value="Chromosome"/>
</dbReference>
<evidence type="ECO:0000313" key="1">
    <source>
        <dbReference type="EMBL" id="APW61944.1"/>
    </source>
</evidence>
<proteinExistence type="predicted"/>
<protein>
    <recommendedName>
        <fullName evidence="3">Ferritin-like domain-containing protein</fullName>
    </recommendedName>
</protein>
<dbReference type="KEGG" id="pbor:BSF38_03476"/>
<gene>
    <name evidence="1" type="ORF">BSF38_03476</name>
</gene>
<dbReference type="EMBL" id="CP019082">
    <property type="protein sequence ID" value="APW61944.1"/>
    <property type="molecule type" value="Genomic_DNA"/>
</dbReference>
<dbReference type="Pfam" id="PF13668">
    <property type="entry name" value="Ferritin_2"/>
    <property type="match status" value="1"/>
</dbReference>
<reference evidence="2" key="1">
    <citation type="submission" date="2016-12" db="EMBL/GenBank/DDBJ databases">
        <title>Comparative genomics of four Isosphaeraceae planctomycetes: a common pool of plasmids and glycoside hydrolase genes.</title>
        <authorList>
            <person name="Ivanova A."/>
        </authorList>
    </citation>
    <scope>NUCLEOTIDE SEQUENCE [LARGE SCALE GENOMIC DNA]</scope>
    <source>
        <strain evidence="2">PX4</strain>
    </source>
</reference>
<dbReference type="PROSITE" id="PS51318">
    <property type="entry name" value="TAT"/>
    <property type="match status" value="1"/>
</dbReference>
<accession>A0A1U7CSM1</accession>
<evidence type="ECO:0008006" key="3">
    <source>
        <dbReference type="Google" id="ProtNLM"/>
    </source>
</evidence>
<evidence type="ECO:0000313" key="2">
    <source>
        <dbReference type="Proteomes" id="UP000186309"/>
    </source>
</evidence>
<keyword evidence="2" id="KW-1185">Reference proteome</keyword>
<dbReference type="InterPro" id="IPR006311">
    <property type="entry name" value="TAT_signal"/>
</dbReference>
<dbReference type="AlphaFoldDB" id="A0A1U7CSM1"/>